<dbReference type="Pfam" id="PF02810">
    <property type="entry name" value="SEC-C"/>
    <property type="match status" value="1"/>
</dbReference>
<dbReference type="SUPFAM" id="SSF103642">
    <property type="entry name" value="Sec-C motif"/>
    <property type="match status" value="1"/>
</dbReference>
<dbReference type="InterPro" id="IPR004027">
    <property type="entry name" value="SEC_C_motif"/>
</dbReference>
<sequence length="539" mass="62925">MKQQKHIEKLSQLTKSSGFIFVLVKILFNDFIGTTETLFNKNVFEHLNHNEFSFLIGLWLKNANVDEVDTERIEEMEAHTYEIMENLHNSFLEDYYETRDENASFYERFTHGGMLKEAMFYSSDGAYDLQYLSLINHKFTYDKEWLQLNKDLDLIVSELFYKNISDKLEIKINQLKIKKNIPFYQHFLDSVCLTKEEITNNKKTYESLLNHLSIDIEQPNNKNLNDLGDFNIFKEKPIIKIASNKYFIPSLFAISESLYESPFYWMILDKAYSSKASYNRGKVAEEMTKNILLKIFPECSVFQNIIINKTKNDQITDIDILAISGNFGIIFQIKSKKLTSLSKNGNLDAIKKDFKAAIEDAFNQGIVAKESLLNPEGLIFNCENTNFSINNLRGIEEYYIVTIVLENYPALTHQSHVMLGETNTEVPVTLNIFDLDLLVKYLNKPVNFLDYISKRVKFSKKYKAENEMGYLAYHLKHGLTEPKTDIVGLDYSWGQSIDQIYYRERRQKKTEKFQTKKFQRNDSCPCHSGLKFKKCCGKV</sequence>
<protein>
    <submittedName>
        <fullName evidence="1">SEC-C domain-containing protein</fullName>
    </submittedName>
</protein>
<dbReference type="RefSeq" id="WP_373406819.1">
    <property type="nucleotide sequence ID" value="NZ_JBCFQL010000010.1"/>
</dbReference>
<proteinExistence type="predicted"/>
<name>A0ABV4TFV3_9FLAO</name>
<dbReference type="EMBL" id="JBCFQL010000010">
    <property type="protein sequence ID" value="MFA9191851.1"/>
    <property type="molecule type" value="Genomic_DNA"/>
</dbReference>
<accession>A0ABV4TFV3</accession>
<dbReference type="Gene3D" id="3.10.450.50">
    <property type="match status" value="1"/>
</dbReference>
<gene>
    <name evidence="1" type="ORF">AAGV28_10790</name>
</gene>
<organism evidence="1 2">
    <name type="scientific">Flavobacterium zubiriense</name>
    <dbReference type="NCBI Taxonomy" id="3138075"/>
    <lineage>
        <taxon>Bacteria</taxon>
        <taxon>Pseudomonadati</taxon>
        <taxon>Bacteroidota</taxon>
        <taxon>Flavobacteriia</taxon>
        <taxon>Flavobacteriales</taxon>
        <taxon>Flavobacteriaceae</taxon>
        <taxon>Flavobacterium</taxon>
    </lineage>
</organism>
<reference evidence="1 2" key="1">
    <citation type="submission" date="2024-04" db="EMBL/GenBank/DDBJ databases">
        <title>New Clade of Flavobacterium.</title>
        <authorList>
            <person name="Matos L."/>
            <person name="Proenca D.N."/>
            <person name="Fransisco R.M."/>
            <person name="Chung A.P."/>
            <person name="Maccario L."/>
            <person name="Sorensen S.J."/>
            <person name="Morais P.V."/>
        </authorList>
    </citation>
    <scope>NUCLEOTIDE SEQUENCE [LARGE SCALE GENOMIC DNA]</scope>
    <source>
        <strain evidence="1 2">FZUC8N2.13</strain>
    </source>
</reference>
<comment type="caution">
    <text evidence="1">The sequence shown here is derived from an EMBL/GenBank/DDBJ whole genome shotgun (WGS) entry which is preliminary data.</text>
</comment>
<evidence type="ECO:0000313" key="2">
    <source>
        <dbReference type="Proteomes" id="UP001574169"/>
    </source>
</evidence>
<evidence type="ECO:0000313" key="1">
    <source>
        <dbReference type="EMBL" id="MFA9191851.1"/>
    </source>
</evidence>
<dbReference type="Proteomes" id="UP001574169">
    <property type="component" value="Unassembled WGS sequence"/>
</dbReference>
<keyword evidence="2" id="KW-1185">Reference proteome</keyword>